<protein>
    <submittedName>
        <fullName evidence="1">Uncharacterized protein</fullName>
    </submittedName>
</protein>
<gene>
    <name evidence="1" type="ORF">LCGC14_0044510</name>
</gene>
<evidence type="ECO:0000313" key="1">
    <source>
        <dbReference type="EMBL" id="KKO08511.1"/>
    </source>
</evidence>
<dbReference type="EMBL" id="LAZR01000009">
    <property type="protein sequence ID" value="KKO08511.1"/>
    <property type="molecule type" value="Genomic_DNA"/>
</dbReference>
<comment type="caution">
    <text evidence="1">The sequence shown here is derived from an EMBL/GenBank/DDBJ whole genome shotgun (WGS) entry which is preliminary data.</text>
</comment>
<name>A0A0F9VTR2_9ZZZZ</name>
<sequence>MPDPKHPEAFSEEDFNTVPALVLRELSKRGGGLLDGSLELTDEWVAPSMTEALWSVVMGNIKAQDIKPDPAISEMADEELQNYGAAVFQKMAQRSSGCHGAFGPLGAAASEAHVLTIEDWIQRYEPEDEPEDEIELD</sequence>
<reference evidence="1" key="1">
    <citation type="journal article" date="2015" name="Nature">
        <title>Complex archaea that bridge the gap between prokaryotes and eukaryotes.</title>
        <authorList>
            <person name="Spang A."/>
            <person name="Saw J.H."/>
            <person name="Jorgensen S.L."/>
            <person name="Zaremba-Niedzwiedzka K."/>
            <person name="Martijn J."/>
            <person name="Lind A.E."/>
            <person name="van Eijk R."/>
            <person name="Schleper C."/>
            <person name="Guy L."/>
            <person name="Ettema T.J."/>
        </authorList>
    </citation>
    <scope>NUCLEOTIDE SEQUENCE</scope>
</reference>
<accession>A0A0F9VTR2</accession>
<proteinExistence type="predicted"/>
<dbReference type="AlphaFoldDB" id="A0A0F9VTR2"/>
<organism evidence="1">
    <name type="scientific">marine sediment metagenome</name>
    <dbReference type="NCBI Taxonomy" id="412755"/>
    <lineage>
        <taxon>unclassified sequences</taxon>
        <taxon>metagenomes</taxon>
        <taxon>ecological metagenomes</taxon>
    </lineage>
</organism>